<evidence type="ECO:0000313" key="4">
    <source>
        <dbReference type="Proteomes" id="UP000053237"/>
    </source>
</evidence>
<keyword evidence="1" id="KW-0812">Transmembrane</keyword>
<gene>
    <name evidence="3" type="ORF">BN9_081660</name>
</gene>
<evidence type="ECO:0000313" key="3">
    <source>
        <dbReference type="EMBL" id="CCI47188.1"/>
    </source>
</evidence>
<feature type="signal peptide" evidence="2">
    <location>
        <begin position="1"/>
        <end position="21"/>
    </location>
</feature>
<protein>
    <recommendedName>
        <fullName evidence="5">Auto-transporter adhesin head GIN domain-containing protein</fullName>
    </recommendedName>
</protein>
<organism evidence="3 4">
    <name type="scientific">Albugo candida</name>
    <dbReference type="NCBI Taxonomy" id="65357"/>
    <lineage>
        <taxon>Eukaryota</taxon>
        <taxon>Sar</taxon>
        <taxon>Stramenopiles</taxon>
        <taxon>Oomycota</taxon>
        <taxon>Peronosporomycetes</taxon>
        <taxon>Albuginales</taxon>
        <taxon>Albuginaceae</taxon>
        <taxon>Albugo</taxon>
    </lineage>
</organism>
<dbReference type="AlphaFoldDB" id="A0A024GK86"/>
<keyword evidence="1" id="KW-0472">Membrane</keyword>
<accession>A0A024GK86</accession>
<evidence type="ECO:0000256" key="2">
    <source>
        <dbReference type="SAM" id="SignalP"/>
    </source>
</evidence>
<dbReference type="PANTHER" id="PTHR39200">
    <property type="entry name" value="HYPOTHETICAL EXPORTED PROTEIN"/>
    <property type="match status" value="1"/>
</dbReference>
<dbReference type="Proteomes" id="UP000053237">
    <property type="component" value="Unassembled WGS sequence"/>
</dbReference>
<keyword evidence="2" id="KW-0732">Signal</keyword>
<dbReference type="Gene3D" id="2.160.20.120">
    <property type="match status" value="1"/>
</dbReference>
<keyword evidence="4" id="KW-1185">Reference proteome</keyword>
<dbReference type="EMBL" id="CAIX01000156">
    <property type="protein sequence ID" value="CCI47188.1"/>
    <property type="molecule type" value="Genomic_DNA"/>
</dbReference>
<comment type="caution">
    <text evidence="3">The sequence shown here is derived from an EMBL/GenBank/DDBJ whole genome shotgun (WGS) entry which is preliminary data.</text>
</comment>
<feature type="chain" id="PRO_5001529562" description="Auto-transporter adhesin head GIN domain-containing protein" evidence="2">
    <location>
        <begin position="22"/>
        <end position="410"/>
    </location>
</feature>
<proteinExistence type="predicted"/>
<sequence length="410" mass="45213">MHPCSLLLALCLLLHTRFVFTRRESDSDDGLKRSSQADLPRLSIRSIDSPHIRQGSKSPFTRSWSVDAPASSHLKLEQLVLSLPGRVYVNQTKSLESAKLQKQSLAHIIIQSDSDILSQIDLETLHHHHSGLRLECDLLYNQNITTTILLHDPSQLVKLALLAPNEFAVIGQNVLRNNDSIALVTNGGGNLILDIPTTQLSAQSVTLTSIGRGNLNVRAASIQTKRITLLTTGNGNITFLTHSFVCEQLYASSAANGSTQVKTGKLSISNIEIQSSGAGNINLWAKWSQKCQYESLSITSSSTIDTASVSCQEGNVIVSGDGVAMINVVDNLRARILNGGKILYVKRPKQMEGEATQLQKYEVNTLLGWNLNESVPRRTFRGEWMAVCLVGVVVVMVRYRKRFIYERIQN</sequence>
<reference evidence="3 4" key="1">
    <citation type="submission" date="2012-05" db="EMBL/GenBank/DDBJ databases">
        <title>Recombination and specialization in a pathogen metapopulation.</title>
        <authorList>
            <person name="Gardiner A."/>
            <person name="Kemen E."/>
            <person name="Schultz-Larsen T."/>
            <person name="MacLean D."/>
            <person name="Van Oosterhout C."/>
            <person name="Jones J.D.G."/>
        </authorList>
    </citation>
    <scope>NUCLEOTIDE SEQUENCE [LARGE SCALE GENOMIC DNA]</scope>
    <source>
        <strain evidence="3 4">Ac Nc2</strain>
    </source>
</reference>
<dbReference type="InParanoid" id="A0A024GK86"/>
<name>A0A024GK86_9STRA</name>
<feature type="transmembrane region" description="Helical" evidence="1">
    <location>
        <begin position="382"/>
        <end position="399"/>
    </location>
</feature>
<keyword evidence="1" id="KW-1133">Transmembrane helix</keyword>
<evidence type="ECO:0008006" key="5">
    <source>
        <dbReference type="Google" id="ProtNLM"/>
    </source>
</evidence>
<dbReference type="PANTHER" id="PTHR39200:SF1">
    <property type="entry name" value="AUTO-TRANSPORTER ADHESIN HEAD GIN DOMAIN-CONTAINING PROTEIN-RELATED"/>
    <property type="match status" value="1"/>
</dbReference>
<evidence type="ECO:0000256" key="1">
    <source>
        <dbReference type="SAM" id="Phobius"/>
    </source>
</evidence>